<reference evidence="1" key="1">
    <citation type="submission" date="2021-10" db="EMBL/GenBank/DDBJ databases">
        <authorList>
            <person name="Hussein R."/>
            <person name="Harrison J."/>
            <person name="Studholme D.J."/>
            <person name="Vicente J."/>
            <person name="Grant M."/>
        </authorList>
    </citation>
    <scope>NUCLEOTIDE SEQUENCE</scope>
    <source>
        <strain evidence="1">NCPPB 2970</strain>
    </source>
</reference>
<proteinExistence type="predicted"/>
<reference evidence="1" key="2">
    <citation type="submission" date="2024-01" db="EMBL/GenBank/DDBJ databases">
        <title>Long-read genome sequencing of X. campestris pv. papavericola.</title>
        <authorList>
            <person name="Hussain R.M.F."/>
            <person name="Greer S."/>
            <person name="Harrison J."/>
            <person name="Grant M."/>
            <person name="Vicente J."/>
            <person name="Studholme D.J."/>
        </authorList>
    </citation>
    <scope>NUCLEOTIDE SEQUENCE</scope>
    <source>
        <strain evidence="1">NCPPB 2970</strain>
    </source>
</reference>
<protein>
    <submittedName>
        <fullName evidence="1">Uncharacterized protein</fullName>
    </submittedName>
</protein>
<name>A0AAJ2X1J2_XANCA</name>
<comment type="caution">
    <text evidence="1">The sequence shown here is derived from an EMBL/GenBank/DDBJ whole genome shotgun (WGS) entry which is preliminary data.</text>
</comment>
<dbReference type="AlphaFoldDB" id="A0AAJ2X1J2"/>
<gene>
    <name evidence="1" type="ORF">LLE72_005075</name>
</gene>
<evidence type="ECO:0000313" key="2">
    <source>
        <dbReference type="Proteomes" id="UP001297361"/>
    </source>
</evidence>
<dbReference type="RefSeq" id="WP_228424954.1">
    <property type="nucleotide sequence ID" value="NZ_JAJFNJ020000003.1"/>
</dbReference>
<dbReference type="Proteomes" id="UP001297361">
    <property type="component" value="Unassembled WGS sequence"/>
</dbReference>
<dbReference type="EMBL" id="JAJFNJ020000003">
    <property type="protein sequence ID" value="MEC3887143.1"/>
    <property type="molecule type" value="Genomic_DNA"/>
</dbReference>
<organism evidence="1 2">
    <name type="scientific">Xanthomonas campestris pv. papavericola</name>
    <dbReference type="NCBI Taxonomy" id="487881"/>
    <lineage>
        <taxon>Bacteria</taxon>
        <taxon>Pseudomonadati</taxon>
        <taxon>Pseudomonadota</taxon>
        <taxon>Gammaproteobacteria</taxon>
        <taxon>Lysobacterales</taxon>
        <taxon>Lysobacteraceae</taxon>
        <taxon>Xanthomonas</taxon>
    </lineage>
</organism>
<accession>A0AAJ2X1J2</accession>
<sequence>MHVMDVALQKQLEELITKHQVNPFSRDFIFGGNEEYARLRNQRYTSPPNAGMTLLGAMLRYGLSETNRASLFPSPYHLGSAKSIPKSQLSLVDLAKKVRKEKRAIQVEKSLSYDDPGTLKKEFESITDALKEITGTTFGGYEDKQNALRVIYLIDRMMPESGFIEERGKRLLTLIKTPVSRFSFEARDAYPVADSIANTFIINDLKEYLGIEIDSQTRGRIDAVFCMLIDRTGVIQQHLDKVAHSSGGKRIAIDYRHIHAMVEDVDFTTPVVSRRRSVRLDRDLYLHLNRFEFLHFAGAYAEALDAAKPPSPIVSVRGEIIEALSSLAEGQRNYCQTTQEEFGIDAFPELANRHADLFLDLINKALGFRPSKSKYEQSVSLARELLYRTHIFGRGLSPSEIVRVSFRNIVSALCATSQAIKFPNQYRPRIFGDDSQTRSIITPLESPIEFDYNKPPKEIPEAYFQIWHHRHEWVRYALEGAHEIVELKFSLRRLLLAKVIECVQPNNIGMIEENLAKLEARLISVKPGDLGA</sequence>
<evidence type="ECO:0000313" key="1">
    <source>
        <dbReference type="EMBL" id="MEC3887143.1"/>
    </source>
</evidence>